<keyword evidence="2" id="KW-1185">Reference proteome</keyword>
<dbReference type="PANTHER" id="PTHR13510">
    <property type="entry name" value="FYVE-FINGER-CONTAINING RAB5 EFFECTOR PROTEIN RABENOSYN-5-RELATED"/>
    <property type="match status" value="1"/>
</dbReference>
<protein>
    <submittedName>
        <fullName evidence="1">Unnamed protein product</fullName>
    </submittedName>
</protein>
<sequence>MTDCNFKTSRTRPETAHIAGDAELTESGLPMVLCVGAIESTLEDLMYGIVSEDLETMRLIASLVKNRDYVYLEGTGFVTAQNGERLSYHLLHSVDFPQTHALPNRVRGNISIVAFWRQNGPNATEMYATGIIDPCGDMIRMLVVPGMASAFSACVKYPFCGQMRKLAFALDKANTESKQRGTPNKKNVCVTCSVPISGRRLEDFAKTVRARYVLVMCATAARWFESLASWIRISSCVAGMNAMDVARAKMLSTNKGVNYLSTHTSSTGYSSKFSADS</sequence>
<dbReference type="Gene3D" id="3.30.530.20">
    <property type="match status" value="1"/>
</dbReference>
<name>A0A9W6WWB9_9STRA</name>
<accession>A0A9W6WWB9</accession>
<dbReference type="AlphaFoldDB" id="A0A9W6WWB9"/>
<dbReference type="OrthoDB" id="97677at2759"/>
<gene>
    <name evidence="1" type="ORF">Plil01_000709900</name>
</gene>
<dbReference type="PANTHER" id="PTHR13510:SF44">
    <property type="entry name" value="RABENOSYN-5"/>
    <property type="match status" value="1"/>
</dbReference>
<dbReference type="InterPro" id="IPR052727">
    <property type="entry name" value="Rab4/Rab5_effector"/>
</dbReference>
<proteinExistence type="predicted"/>
<reference evidence="1" key="1">
    <citation type="submission" date="2023-04" db="EMBL/GenBank/DDBJ databases">
        <title>Phytophthora lilii NBRC 32176.</title>
        <authorList>
            <person name="Ichikawa N."/>
            <person name="Sato H."/>
            <person name="Tonouchi N."/>
        </authorList>
    </citation>
    <scope>NUCLEOTIDE SEQUENCE</scope>
    <source>
        <strain evidence="1">NBRC 32176</strain>
    </source>
</reference>
<dbReference type="Proteomes" id="UP001165083">
    <property type="component" value="Unassembled WGS sequence"/>
</dbReference>
<evidence type="ECO:0000313" key="2">
    <source>
        <dbReference type="Proteomes" id="UP001165083"/>
    </source>
</evidence>
<evidence type="ECO:0000313" key="1">
    <source>
        <dbReference type="EMBL" id="GMF18811.1"/>
    </source>
</evidence>
<dbReference type="SUPFAM" id="SSF55961">
    <property type="entry name" value="Bet v1-like"/>
    <property type="match status" value="1"/>
</dbReference>
<dbReference type="InterPro" id="IPR023393">
    <property type="entry name" value="START-like_dom_sf"/>
</dbReference>
<comment type="caution">
    <text evidence="1">The sequence shown here is derived from an EMBL/GenBank/DDBJ whole genome shotgun (WGS) entry which is preliminary data.</text>
</comment>
<dbReference type="EMBL" id="BSXW01000327">
    <property type="protein sequence ID" value="GMF18811.1"/>
    <property type="molecule type" value="Genomic_DNA"/>
</dbReference>
<organism evidence="1 2">
    <name type="scientific">Phytophthora lilii</name>
    <dbReference type="NCBI Taxonomy" id="2077276"/>
    <lineage>
        <taxon>Eukaryota</taxon>
        <taxon>Sar</taxon>
        <taxon>Stramenopiles</taxon>
        <taxon>Oomycota</taxon>
        <taxon>Peronosporomycetes</taxon>
        <taxon>Peronosporales</taxon>
        <taxon>Peronosporaceae</taxon>
        <taxon>Phytophthora</taxon>
    </lineage>
</organism>